<dbReference type="PROSITE" id="PS00855">
    <property type="entry name" value="SPASE_II"/>
    <property type="match status" value="1"/>
</dbReference>
<keyword evidence="4 9" id="KW-0812">Transmembrane</keyword>
<feature type="transmembrane region" description="Helical" evidence="9">
    <location>
        <begin position="63"/>
        <end position="82"/>
    </location>
</feature>
<evidence type="ECO:0000256" key="11">
    <source>
        <dbReference type="RuleBase" id="RU004181"/>
    </source>
</evidence>
<organism evidence="12 13">
    <name type="scientific">candidate division TA06 bacterium</name>
    <dbReference type="NCBI Taxonomy" id="2250710"/>
    <lineage>
        <taxon>Bacteria</taxon>
        <taxon>Bacteria division TA06</taxon>
    </lineage>
</organism>
<evidence type="ECO:0000256" key="10">
    <source>
        <dbReference type="RuleBase" id="RU000594"/>
    </source>
</evidence>
<name>A0A523XHF9_UNCT6</name>
<reference evidence="12 13" key="1">
    <citation type="submission" date="2019-03" db="EMBL/GenBank/DDBJ databases">
        <title>Metabolic potential of uncultured bacteria and archaea associated with petroleum seepage in deep-sea sediments.</title>
        <authorList>
            <person name="Dong X."/>
            <person name="Hubert C."/>
        </authorList>
    </citation>
    <scope>NUCLEOTIDE SEQUENCE [LARGE SCALE GENOMIC DNA]</scope>
    <source>
        <strain evidence="12">E29_bin36</strain>
    </source>
</reference>
<evidence type="ECO:0000256" key="5">
    <source>
        <dbReference type="ARBA" id="ARBA00022750"/>
    </source>
</evidence>
<feature type="transmembrane region" description="Helical" evidence="9">
    <location>
        <begin position="127"/>
        <end position="152"/>
    </location>
</feature>
<evidence type="ECO:0000256" key="8">
    <source>
        <dbReference type="ARBA" id="ARBA00023136"/>
    </source>
</evidence>
<evidence type="ECO:0000313" key="12">
    <source>
        <dbReference type="EMBL" id="TET78710.1"/>
    </source>
</evidence>
<dbReference type="NCBIfam" id="TIGR00077">
    <property type="entry name" value="lspA"/>
    <property type="match status" value="1"/>
</dbReference>
<dbReference type="Pfam" id="PF01252">
    <property type="entry name" value="Peptidase_A8"/>
    <property type="match status" value="1"/>
</dbReference>
<evidence type="ECO:0000256" key="6">
    <source>
        <dbReference type="ARBA" id="ARBA00022801"/>
    </source>
</evidence>
<sequence length="171" mass="18396">MPPRRVMTLILICAIVVGVDQFSKYLVSKNLELNSSFNLVGSILRLTYIRNPNAAFGLSFGRGVPLLPFALLAICVLLLAFFKTGSRGGVGLAGLGLVLGGALGNLIDRIRFNEVVDFVDIGIGKFRWPVFNVADSCVTIGVILLILGSLLFRGREVTVLEREQSDLTAGS</sequence>
<dbReference type="PANTHER" id="PTHR33695:SF1">
    <property type="entry name" value="LIPOPROTEIN SIGNAL PEPTIDASE"/>
    <property type="match status" value="1"/>
</dbReference>
<dbReference type="PRINTS" id="PR00781">
    <property type="entry name" value="LIPOSIGPTASE"/>
</dbReference>
<comment type="subcellular location">
    <subcellularLocation>
        <location evidence="9">Cell membrane</location>
        <topology evidence="9">Multi-pass membrane protein</topology>
    </subcellularLocation>
</comment>
<comment type="caution">
    <text evidence="12">The sequence shown here is derived from an EMBL/GenBank/DDBJ whole genome shotgun (WGS) entry which is preliminary data.</text>
</comment>
<evidence type="ECO:0000313" key="13">
    <source>
        <dbReference type="Proteomes" id="UP000315534"/>
    </source>
</evidence>
<dbReference type="GO" id="GO:0004190">
    <property type="term" value="F:aspartic-type endopeptidase activity"/>
    <property type="evidence" value="ECO:0007669"/>
    <property type="project" value="UniProtKB-UniRule"/>
</dbReference>
<dbReference type="GO" id="GO:0006508">
    <property type="term" value="P:proteolysis"/>
    <property type="evidence" value="ECO:0007669"/>
    <property type="project" value="UniProtKB-KW"/>
</dbReference>
<feature type="active site" evidence="9">
    <location>
        <position position="135"/>
    </location>
</feature>
<dbReference type="AlphaFoldDB" id="A0A523XHF9"/>
<evidence type="ECO:0000256" key="9">
    <source>
        <dbReference type="HAMAP-Rule" id="MF_00161"/>
    </source>
</evidence>
<evidence type="ECO:0000256" key="1">
    <source>
        <dbReference type="ARBA" id="ARBA00006139"/>
    </source>
</evidence>
<accession>A0A523XHF9</accession>
<proteinExistence type="inferred from homology"/>
<evidence type="ECO:0000256" key="3">
    <source>
        <dbReference type="ARBA" id="ARBA00022670"/>
    </source>
</evidence>
<dbReference type="EC" id="3.4.23.36" evidence="9"/>
<comment type="catalytic activity">
    <reaction evidence="9 10">
        <text>Release of signal peptides from bacterial membrane prolipoproteins. Hydrolyzes -Xaa-Yaa-Zaa-|-(S,diacylglyceryl)Cys-, in which Xaa is hydrophobic (preferably Leu), and Yaa (Ala or Ser) and Zaa (Gly or Ala) have small, neutral side chains.</text>
        <dbReference type="EC" id="3.4.23.36"/>
    </reaction>
</comment>
<dbReference type="UniPathway" id="UPA00665"/>
<dbReference type="Proteomes" id="UP000315534">
    <property type="component" value="Unassembled WGS sequence"/>
</dbReference>
<keyword evidence="7 9" id="KW-1133">Transmembrane helix</keyword>
<feature type="active site" evidence="9">
    <location>
        <position position="117"/>
    </location>
</feature>
<evidence type="ECO:0000256" key="2">
    <source>
        <dbReference type="ARBA" id="ARBA00022475"/>
    </source>
</evidence>
<keyword evidence="5 9" id="KW-0064">Aspartyl protease</keyword>
<comment type="function">
    <text evidence="9 10">This protein specifically catalyzes the removal of signal peptides from prolipoproteins.</text>
</comment>
<comment type="similarity">
    <text evidence="1 9 11">Belongs to the peptidase A8 family.</text>
</comment>
<evidence type="ECO:0000256" key="7">
    <source>
        <dbReference type="ARBA" id="ARBA00022989"/>
    </source>
</evidence>
<keyword evidence="3 9" id="KW-0645">Protease</keyword>
<dbReference type="PANTHER" id="PTHR33695">
    <property type="entry name" value="LIPOPROTEIN SIGNAL PEPTIDASE"/>
    <property type="match status" value="1"/>
</dbReference>
<dbReference type="InterPro" id="IPR001872">
    <property type="entry name" value="Peptidase_A8"/>
</dbReference>
<keyword evidence="2 9" id="KW-1003">Cell membrane</keyword>
<comment type="pathway">
    <text evidence="9">Protein modification; lipoprotein biosynthesis (signal peptide cleavage).</text>
</comment>
<dbReference type="GO" id="GO:0005886">
    <property type="term" value="C:plasma membrane"/>
    <property type="evidence" value="ECO:0007669"/>
    <property type="project" value="UniProtKB-SubCell"/>
</dbReference>
<dbReference type="EMBL" id="SOIP01000469">
    <property type="protein sequence ID" value="TET78710.1"/>
    <property type="molecule type" value="Genomic_DNA"/>
</dbReference>
<gene>
    <name evidence="9 12" type="primary">lspA</name>
    <name evidence="12" type="ORF">E3J38_08125</name>
</gene>
<keyword evidence="6 9" id="KW-0378">Hydrolase</keyword>
<evidence type="ECO:0000256" key="4">
    <source>
        <dbReference type="ARBA" id="ARBA00022692"/>
    </source>
</evidence>
<keyword evidence="8 9" id="KW-0472">Membrane</keyword>
<dbReference type="HAMAP" id="MF_00161">
    <property type="entry name" value="LspA"/>
    <property type="match status" value="1"/>
</dbReference>
<comment type="caution">
    <text evidence="9">Lacks conserved residue(s) required for the propagation of feature annotation.</text>
</comment>
<feature type="transmembrane region" description="Helical" evidence="9">
    <location>
        <begin position="89"/>
        <end position="107"/>
    </location>
</feature>
<protein>
    <recommendedName>
        <fullName evidence="9">Lipoprotein signal peptidase</fullName>
        <ecNumber evidence="9">3.4.23.36</ecNumber>
    </recommendedName>
    <alternativeName>
        <fullName evidence="9">Prolipoprotein signal peptidase</fullName>
    </alternativeName>
    <alternativeName>
        <fullName evidence="9">Signal peptidase II</fullName>
        <shortName evidence="9">SPase II</shortName>
    </alternativeName>
</protein>